<proteinExistence type="predicted"/>
<keyword evidence="5" id="KW-1185">Reference proteome</keyword>
<dbReference type="PANTHER" id="PTHR35385">
    <property type="entry name" value="PROTEIN B, PUTATIVE-RELATED-RELATED"/>
    <property type="match status" value="1"/>
</dbReference>
<keyword evidence="1" id="KW-0862">Zinc</keyword>
<dbReference type="AlphaFoldDB" id="A0A5J5D5B1"/>
<dbReference type="Proteomes" id="UP000327493">
    <property type="component" value="Chromosome 9"/>
</dbReference>
<reference evidence="4 5" key="1">
    <citation type="submission" date="2019-08" db="EMBL/GenBank/DDBJ databases">
        <title>A chromosome-level genome assembly, high-density linkage maps, and genome scans reveal the genomic architecture of hybrid incompatibilities underlying speciation via character displacement in darters (Percidae: Etheostominae).</title>
        <authorList>
            <person name="Moran R.L."/>
            <person name="Catchen J.M."/>
            <person name="Fuller R.C."/>
        </authorList>
    </citation>
    <scope>NUCLEOTIDE SEQUENCE [LARGE SCALE GENOMIC DNA]</scope>
    <source>
        <strain evidence="4">EspeVRDwgs_2016</strain>
        <tissue evidence="4">Muscle</tissue>
    </source>
</reference>
<feature type="domain" description="SWIM-type" evidence="3">
    <location>
        <begin position="541"/>
        <end position="572"/>
    </location>
</feature>
<dbReference type="GO" id="GO:0008270">
    <property type="term" value="F:zinc ion binding"/>
    <property type="evidence" value="ECO:0007669"/>
    <property type="project" value="UniProtKB-KW"/>
</dbReference>
<feature type="transmembrane region" description="Helical" evidence="2">
    <location>
        <begin position="760"/>
        <end position="786"/>
    </location>
</feature>
<evidence type="ECO:0000259" key="3">
    <source>
        <dbReference type="PROSITE" id="PS50966"/>
    </source>
</evidence>
<feature type="transmembrane region" description="Helical" evidence="2">
    <location>
        <begin position="922"/>
        <end position="943"/>
    </location>
</feature>
<keyword evidence="2" id="KW-0812">Transmembrane</keyword>
<dbReference type="EMBL" id="VOFY01000009">
    <property type="protein sequence ID" value="KAA8589898.1"/>
    <property type="molecule type" value="Genomic_DNA"/>
</dbReference>
<keyword evidence="2" id="KW-0472">Membrane</keyword>
<feature type="transmembrane region" description="Helical" evidence="2">
    <location>
        <begin position="839"/>
        <end position="861"/>
    </location>
</feature>
<comment type="caution">
    <text evidence="4">The sequence shown here is derived from an EMBL/GenBank/DDBJ whole genome shotgun (WGS) entry which is preliminary data.</text>
</comment>
<feature type="transmembrane region" description="Helical" evidence="2">
    <location>
        <begin position="949"/>
        <end position="969"/>
    </location>
</feature>
<feature type="transmembrane region" description="Helical" evidence="2">
    <location>
        <begin position="990"/>
        <end position="1013"/>
    </location>
</feature>
<accession>A0A5J5D5B1</accession>
<feature type="transmembrane region" description="Helical" evidence="2">
    <location>
        <begin position="896"/>
        <end position="915"/>
    </location>
</feature>
<evidence type="ECO:0000256" key="2">
    <source>
        <dbReference type="SAM" id="Phobius"/>
    </source>
</evidence>
<dbReference type="PROSITE" id="PS50966">
    <property type="entry name" value="ZF_SWIM"/>
    <property type="match status" value="1"/>
</dbReference>
<evidence type="ECO:0000313" key="5">
    <source>
        <dbReference type="Proteomes" id="UP000327493"/>
    </source>
</evidence>
<organism evidence="4 5">
    <name type="scientific">Etheostoma spectabile</name>
    <name type="common">orangethroat darter</name>
    <dbReference type="NCBI Taxonomy" id="54343"/>
    <lineage>
        <taxon>Eukaryota</taxon>
        <taxon>Metazoa</taxon>
        <taxon>Chordata</taxon>
        <taxon>Craniata</taxon>
        <taxon>Vertebrata</taxon>
        <taxon>Euteleostomi</taxon>
        <taxon>Actinopterygii</taxon>
        <taxon>Neopterygii</taxon>
        <taxon>Teleostei</taxon>
        <taxon>Neoteleostei</taxon>
        <taxon>Acanthomorphata</taxon>
        <taxon>Eupercaria</taxon>
        <taxon>Perciformes</taxon>
        <taxon>Percoidei</taxon>
        <taxon>Percidae</taxon>
        <taxon>Etheostomatinae</taxon>
        <taxon>Etheostoma</taxon>
    </lineage>
</organism>
<gene>
    <name evidence="4" type="ORF">FQN60_013263</name>
</gene>
<keyword evidence="1" id="KW-0479">Metal-binding</keyword>
<evidence type="ECO:0000313" key="4">
    <source>
        <dbReference type="EMBL" id="KAA8589898.1"/>
    </source>
</evidence>
<sequence>MTTFLHSQQLGEGEGRAGTGEYPLLEVRKITSCLHCQQPGTGEEEGTGQHPLLEKLLPEGYVHLVCSYEEVAPAQFRAHFKLQITTEDEAFKWLEYFQTSSGQTWRKSKTYPNCGRYNAYRVDLRCQHNTYPRPVVKKTKNMSCGATMYLVLKRNACSHNRKSRSGDPHIKDGYLLNVYLRYEHNHQLSSTDSVRKRDVSDETIAKLKTLFERGHSPSTALDVIKYDLQERESPIYTAADRSICPDMYFCYRLYYKLFQKAYTTPSEQKMLLDLKDKIYQYNMVQGETCAKMEKTECGQAAVAICTPVMKRVHTKLRESGEIIFVDSSGHCESRNHRIFLLLAHSTVGGLPLGVLITTSESQSAITSGLRLLRTLLPSSSFFGREQPQVIMTNDCKALRQSLQAVFPGARLLLCMFHQLQAVWRWLWTGHNSVYRRHEEWAICLHNEIPTRGQNTNSLVESAFRVGKEKVLHRLKPYNVTQLVDFVTTRMDAHYIHCLTDTTNNRVSFLHVNDVTDVDCEKIVQVDENQYVVPNATSALQYDVDIAIGCCTCSDGITGALCKHQSAVLNKFGHHESVPHVPTPQMRKLYHEIATGSEGVLSKASDCTNLNASPGPGTSAEALEEMLEQFCRSLKDKLHNDPQTFTAPICNFLGTYKKMNDSSLTSALHCFGKMSQGKSKNRQSSKMNGTAIGTLQEIQRGFFTITFVNQFLLKHLTEEERSPGCGFESLYRRLQETETSVQGCGLIILLSHFPPLPHWDLLLFLIAAVTAVLPFGCSYLLLIVLFLRVQFVRVRQGAGVKLVFAVIGQVRHHLILLLRVRLVAVLLAGLPPGCLRLQPLLPVLGFHFAAVLVLVKLLVLALQPLPGLLHVDTRNPLLFFLVRCRCPLDWRPQLHGLAFFAESHLVLGGFFGTFLARCQTEDVLFFDCQQVQVSQIILILVLIYTQETNLGLLHLCFITTFLVPAQIFRLRARTFLRRSVSFQPGLKVPQLFIFLRMPLLSLAIFLSPLCLGFTEEAHPRSHGEAQGDRVLLNLELKDVKHLFVLHQVDGAQVGDKTPLSSLLLLLLLGQEGLQLLLNTLHF</sequence>
<keyword evidence="1" id="KW-0863">Zinc-finger</keyword>
<dbReference type="PANTHER" id="PTHR35385:SF2">
    <property type="entry name" value="PROTEIN B, PUTATIVE-RELATED"/>
    <property type="match status" value="1"/>
</dbReference>
<evidence type="ECO:0000256" key="1">
    <source>
        <dbReference type="PROSITE-ProRule" id="PRU00325"/>
    </source>
</evidence>
<keyword evidence="2" id="KW-1133">Transmembrane helix</keyword>
<name>A0A5J5D5B1_9PERO</name>
<feature type="non-terminal residue" evidence="4">
    <location>
        <position position="1081"/>
    </location>
</feature>
<dbReference type="InterPro" id="IPR007527">
    <property type="entry name" value="Znf_SWIM"/>
</dbReference>
<protein>
    <recommendedName>
        <fullName evidence="3">SWIM-type domain-containing protein</fullName>
    </recommendedName>
</protein>